<organism evidence="2 3">
    <name type="scientific">Arsukibacterium indicum</name>
    <dbReference type="NCBI Taxonomy" id="2848612"/>
    <lineage>
        <taxon>Bacteria</taxon>
        <taxon>Pseudomonadati</taxon>
        <taxon>Pseudomonadota</taxon>
        <taxon>Gammaproteobacteria</taxon>
        <taxon>Chromatiales</taxon>
        <taxon>Chromatiaceae</taxon>
        <taxon>Arsukibacterium</taxon>
    </lineage>
</organism>
<evidence type="ECO:0000256" key="1">
    <source>
        <dbReference type="SAM" id="SignalP"/>
    </source>
</evidence>
<evidence type="ECO:0008006" key="4">
    <source>
        <dbReference type="Google" id="ProtNLM"/>
    </source>
</evidence>
<comment type="caution">
    <text evidence="2">The sequence shown here is derived from an EMBL/GenBank/DDBJ whole genome shotgun (WGS) entry which is preliminary data.</text>
</comment>
<feature type="chain" id="PRO_5045167986" description="DUF302 domain-containing protein" evidence="1">
    <location>
        <begin position="26"/>
        <end position="121"/>
    </location>
</feature>
<gene>
    <name evidence="2" type="ORF">KQY15_08090</name>
</gene>
<dbReference type="Proteomes" id="UP000704611">
    <property type="component" value="Unassembled WGS sequence"/>
</dbReference>
<keyword evidence="1" id="KW-0732">Signal</keyword>
<dbReference type="RefSeq" id="WP_217668681.1">
    <property type="nucleotide sequence ID" value="NZ_JAHRID010000003.1"/>
</dbReference>
<evidence type="ECO:0000313" key="2">
    <source>
        <dbReference type="EMBL" id="MBV2129049.1"/>
    </source>
</evidence>
<dbReference type="EMBL" id="JAHRID010000003">
    <property type="protein sequence ID" value="MBV2129049.1"/>
    <property type="molecule type" value="Genomic_DNA"/>
</dbReference>
<protein>
    <recommendedName>
        <fullName evidence="4">DUF302 domain-containing protein</fullName>
    </recommendedName>
</protein>
<proteinExistence type="predicted"/>
<accession>A0ABS6ML00</accession>
<sequence length="121" mass="13315">MSLQAISRYCVFSAVLACTAFTSYAEQPATLIQAAHVCTDEGETQRLAINDQLRDMAKALAEFKPTTFCFIMQPSLAVTVLEQGDTYVKFSHDAKVMFTFPEYIESDDTANVLTGLADNSL</sequence>
<name>A0ABS6ML00_9GAMM</name>
<reference evidence="2 3" key="1">
    <citation type="submission" date="2021-06" db="EMBL/GenBank/DDBJ databases">
        <title>Rheinheimera indica sp. nov., isolated from deep-sea sediment.</title>
        <authorList>
            <person name="Wang Z."/>
            <person name="Zhang X.-Y."/>
        </authorList>
    </citation>
    <scope>NUCLEOTIDE SEQUENCE [LARGE SCALE GENOMIC DNA]</scope>
    <source>
        <strain evidence="2 3">SM2107</strain>
    </source>
</reference>
<keyword evidence="3" id="KW-1185">Reference proteome</keyword>
<feature type="signal peptide" evidence="1">
    <location>
        <begin position="1"/>
        <end position="25"/>
    </location>
</feature>
<evidence type="ECO:0000313" key="3">
    <source>
        <dbReference type="Proteomes" id="UP000704611"/>
    </source>
</evidence>